<organism evidence="6 7">
    <name type="scientific">Arachidicoccus soli</name>
    <dbReference type="NCBI Taxonomy" id="2341117"/>
    <lineage>
        <taxon>Bacteria</taxon>
        <taxon>Pseudomonadati</taxon>
        <taxon>Bacteroidota</taxon>
        <taxon>Chitinophagia</taxon>
        <taxon>Chitinophagales</taxon>
        <taxon>Chitinophagaceae</taxon>
        <taxon>Arachidicoccus</taxon>
    </lineage>
</organism>
<evidence type="ECO:0000256" key="4">
    <source>
        <dbReference type="ARBA" id="ARBA00023163"/>
    </source>
</evidence>
<evidence type="ECO:0000256" key="3">
    <source>
        <dbReference type="ARBA" id="ARBA00023125"/>
    </source>
</evidence>
<keyword evidence="2" id="KW-0805">Transcription regulation</keyword>
<dbReference type="FunFam" id="1.10.10.10:FF:000001">
    <property type="entry name" value="LysR family transcriptional regulator"/>
    <property type="match status" value="1"/>
</dbReference>
<evidence type="ECO:0000256" key="1">
    <source>
        <dbReference type="ARBA" id="ARBA00009437"/>
    </source>
</evidence>
<dbReference type="PROSITE" id="PS50931">
    <property type="entry name" value="HTH_LYSR"/>
    <property type="match status" value="1"/>
</dbReference>
<feature type="domain" description="HTH lysR-type" evidence="5">
    <location>
        <begin position="1"/>
        <end position="58"/>
    </location>
</feature>
<dbReference type="Gene3D" id="1.10.10.10">
    <property type="entry name" value="Winged helix-like DNA-binding domain superfamily/Winged helix DNA-binding domain"/>
    <property type="match status" value="1"/>
</dbReference>
<dbReference type="OrthoDB" id="9785745at2"/>
<dbReference type="SUPFAM" id="SSF53850">
    <property type="entry name" value="Periplasmic binding protein-like II"/>
    <property type="match status" value="1"/>
</dbReference>
<name>A0A386HMG2_9BACT</name>
<dbReference type="EMBL" id="CP032489">
    <property type="protein sequence ID" value="AYD46806.1"/>
    <property type="molecule type" value="Genomic_DNA"/>
</dbReference>
<gene>
    <name evidence="6" type="ORF">D6B99_03770</name>
</gene>
<dbReference type="Pfam" id="PF03466">
    <property type="entry name" value="LysR_substrate"/>
    <property type="match status" value="1"/>
</dbReference>
<proteinExistence type="inferred from homology"/>
<keyword evidence="7" id="KW-1185">Reference proteome</keyword>
<evidence type="ECO:0000313" key="6">
    <source>
        <dbReference type="EMBL" id="AYD46806.1"/>
    </source>
</evidence>
<dbReference type="PRINTS" id="PR00039">
    <property type="entry name" value="HTHLYSR"/>
</dbReference>
<keyword evidence="3" id="KW-0238">DNA-binding</keyword>
<evidence type="ECO:0000256" key="2">
    <source>
        <dbReference type="ARBA" id="ARBA00023015"/>
    </source>
</evidence>
<dbReference type="InterPro" id="IPR005119">
    <property type="entry name" value="LysR_subst-bd"/>
</dbReference>
<evidence type="ECO:0000313" key="7">
    <source>
        <dbReference type="Proteomes" id="UP000266118"/>
    </source>
</evidence>
<dbReference type="PANTHER" id="PTHR30126:SF39">
    <property type="entry name" value="HTH-TYPE TRANSCRIPTIONAL REGULATOR CYSL"/>
    <property type="match status" value="1"/>
</dbReference>
<reference evidence="6 7" key="1">
    <citation type="submission" date="2018-09" db="EMBL/GenBank/DDBJ databases">
        <title>Arachidicoccus sp. nov., a bacterium isolated from soil.</title>
        <authorList>
            <person name="Weon H.-Y."/>
            <person name="Kwon S.-W."/>
            <person name="Lee S.A."/>
        </authorList>
    </citation>
    <scope>NUCLEOTIDE SEQUENCE [LARGE SCALE GENOMIC DNA]</scope>
    <source>
        <strain evidence="6 7">KIS59-12</strain>
    </source>
</reference>
<dbReference type="Proteomes" id="UP000266118">
    <property type="component" value="Chromosome"/>
</dbReference>
<dbReference type="InterPro" id="IPR036388">
    <property type="entry name" value="WH-like_DNA-bd_sf"/>
</dbReference>
<dbReference type="RefSeq" id="WP_119985245.1">
    <property type="nucleotide sequence ID" value="NZ_CP032489.1"/>
</dbReference>
<dbReference type="PANTHER" id="PTHR30126">
    <property type="entry name" value="HTH-TYPE TRANSCRIPTIONAL REGULATOR"/>
    <property type="match status" value="1"/>
</dbReference>
<dbReference type="GO" id="GO:0003700">
    <property type="term" value="F:DNA-binding transcription factor activity"/>
    <property type="evidence" value="ECO:0007669"/>
    <property type="project" value="InterPro"/>
</dbReference>
<dbReference type="AlphaFoldDB" id="A0A386HMG2"/>
<comment type="similarity">
    <text evidence="1">Belongs to the LysR transcriptional regulatory family.</text>
</comment>
<dbReference type="KEGG" id="ark:D6B99_03770"/>
<keyword evidence="4" id="KW-0804">Transcription</keyword>
<dbReference type="SUPFAM" id="SSF46785">
    <property type="entry name" value="Winged helix' DNA-binding domain"/>
    <property type="match status" value="1"/>
</dbReference>
<dbReference type="GO" id="GO:0000976">
    <property type="term" value="F:transcription cis-regulatory region binding"/>
    <property type="evidence" value="ECO:0007669"/>
    <property type="project" value="TreeGrafter"/>
</dbReference>
<dbReference type="InterPro" id="IPR000847">
    <property type="entry name" value="LysR_HTH_N"/>
</dbReference>
<sequence>MLDFRLKVFYTVALHLSFTKAAEELFISQPAVTKNIKELENVFGLRLFERKANKISLTAAGEILMGYAEEIKSLYQQIEFDFGVLKNKFSGILQLGASTTVGQYILPSVLAKFYKSFPEVRLSMLNSNTSRIEKALLEKKIELGIVEGKKHNNQLKYLPFIKDEIVAIVRTKSTIAINGEIKISDLESIPVVCRERGSGSLEVLEDALYKKKFNIASLNILMHLGSTESIKTFLLNYDCLGFVSIASVSKEIMQGEFRIVEIKDLEITREFSFVHLQGKPSGLAESFMQFALRSYNQK</sequence>
<protein>
    <submittedName>
        <fullName evidence="6">LysR family transcriptional regulator</fullName>
    </submittedName>
</protein>
<dbReference type="Pfam" id="PF00126">
    <property type="entry name" value="HTH_1"/>
    <property type="match status" value="1"/>
</dbReference>
<dbReference type="Gene3D" id="3.40.190.290">
    <property type="match status" value="1"/>
</dbReference>
<dbReference type="InterPro" id="IPR036390">
    <property type="entry name" value="WH_DNA-bd_sf"/>
</dbReference>
<accession>A0A386HMG2</accession>
<evidence type="ECO:0000259" key="5">
    <source>
        <dbReference type="PROSITE" id="PS50931"/>
    </source>
</evidence>